<protein>
    <submittedName>
        <fullName evidence="2">Uncharacterized protein</fullName>
    </submittedName>
</protein>
<comment type="caution">
    <text evidence="2">The sequence shown here is derived from an EMBL/GenBank/DDBJ whole genome shotgun (WGS) entry which is preliminary data.</text>
</comment>
<feature type="region of interest" description="Disordered" evidence="1">
    <location>
        <begin position="1"/>
        <end position="35"/>
    </location>
</feature>
<dbReference type="AlphaFoldDB" id="A0A0D8FRS0"/>
<sequence length="164" mass="16957">MKTSPRCVRFPNVPDDNSGTDEYHKRGNDEGKKHGSGGAVVALSLGLASVGTGTGLTASESTPTHAQPEELVGGGGGSGGEVVTYFSASFVQNTYDWEQGFAPSIGSTLCNHMTPYNAAAVSYCQDNVSVSLGHAIDLACAPGSNCPEVALTYDANGDVWYSIF</sequence>
<name>A0A0D8FRS0_9ACTN</name>
<gene>
    <name evidence="2" type="ORF">FEAC_26240</name>
</gene>
<organism evidence="2 3">
    <name type="scientific">Ferrimicrobium acidiphilum DSM 19497</name>
    <dbReference type="NCBI Taxonomy" id="1121877"/>
    <lineage>
        <taxon>Bacteria</taxon>
        <taxon>Bacillati</taxon>
        <taxon>Actinomycetota</taxon>
        <taxon>Acidimicrobiia</taxon>
        <taxon>Acidimicrobiales</taxon>
        <taxon>Acidimicrobiaceae</taxon>
        <taxon>Ferrimicrobium</taxon>
    </lineage>
</organism>
<evidence type="ECO:0000313" key="2">
    <source>
        <dbReference type="EMBL" id="KJE75664.1"/>
    </source>
</evidence>
<evidence type="ECO:0000313" key="3">
    <source>
        <dbReference type="Proteomes" id="UP000032336"/>
    </source>
</evidence>
<feature type="region of interest" description="Disordered" evidence="1">
    <location>
        <begin position="54"/>
        <end position="75"/>
    </location>
</feature>
<reference evidence="2 3" key="1">
    <citation type="submission" date="2015-01" db="EMBL/GenBank/DDBJ databases">
        <title>Draft genome of the acidophilic iron oxidizer Ferrimicrobium acidiphilum strain T23.</title>
        <authorList>
            <person name="Poehlein A."/>
            <person name="Eisen S."/>
            <person name="Schloemann M."/>
            <person name="Johnson B.D."/>
            <person name="Daniel R."/>
            <person name="Muehling M."/>
        </authorList>
    </citation>
    <scope>NUCLEOTIDE SEQUENCE [LARGE SCALE GENOMIC DNA]</scope>
    <source>
        <strain evidence="2 3">T23</strain>
    </source>
</reference>
<feature type="compositionally biased region" description="Basic and acidic residues" evidence="1">
    <location>
        <begin position="21"/>
        <end position="33"/>
    </location>
</feature>
<dbReference type="EMBL" id="JXUW01000033">
    <property type="protein sequence ID" value="KJE75664.1"/>
    <property type="molecule type" value="Genomic_DNA"/>
</dbReference>
<dbReference type="Proteomes" id="UP000032336">
    <property type="component" value="Unassembled WGS sequence"/>
</dbReference>
<evidence type="ECO:0000256" key="1">
    <source>
        <dbReference type="SAM" id="MobiDB-lite"/>
    </source>
</evidence>
<keyword evidence="3" id="KW-1185">Reference proteome</keyword>
<proteinExistence type="predicted"/>
<accession>A0A0D8FRS0</accession>
<feature type="compositionally biased region" description="Polar residues" evidence="1">
    <location>
        <begin position="55"/>
        <end position="65"/>
    </location>
</feature>
<dbReference type="STRING" id="1121877.FEAC_26240"/>